<dbReference type="PANTHER" id="PTHR34043">
    <property type="entry name" value="ALPHA/BETA-HYDROLASES SUPERFAMILY PROTEIN"/>
    <property type="match status" value="1"/>
</dbReference>
<keyword evidence="4" id="KW-0964">Secreted</keyword>
<dbReference type="InterPro" id="IPR056304">
    <property type="entry name" value="Lip-like_C"/>
</dbReference>
<evidence type="ECO:0000313" key="12">
    <source>
        <dbReference type="Proteomes" id="UP000006346"/>
    </source>
</evidence>
<gene>
    <name evidence="11" type="ordered locus">Desor_2336</name>
</gene>
<comment type="subcellular location">
    <subcellularLocation>
        <location evidence="2">Secreted</location>
    </subcellularLocation>
</comment>
<dbReference type="AlphaFoldDB" id="G7WDF7"/>
<feature type="domain" description="Lipase-like C-terminal" evidence="10">
    <location>
        <begin position="35"/>
        <end position="398"/>
    </location>
</feature>
<comment type="catalytic activity">
    <reaction evidence="1">
        <text>a triacylglycerol + H2O = a diacylglycerol + a fatty acid + H(+)</text>
        <dbReference type="Rhea" id="RHEA:12044"/>
        <dbReference type="ChEBI" id="CHEBI:15377"/>
        <dbReference type="ChEBI" id="CHEBI:15378"/>
        <dbReference type="ChEBI" id="CHEBI:17855"/>
        <dbReference type="ChEBI" id="CHEBI:18035"/>
        <dbReference type="ChEBI" id="CHEBI:28868"/>
        <dbReference type="EC" id="3.1.1.3"/>
    </reaction>
</comment>
<dbReference type="EMBL" id="CP003108">
    <property type="protein sequence ID" value="AET67926.1"/>
    <property type="molecule type" value="Genomic_DNA"/>
</dbReference>
<dbReference type="PATRIC" id="fig|768706.3.peg.2343"/>
<organism evidence="11 12">
    <name type="scientific">Desulfosporosinus orientis (strain ATCC 19365 / DSM 765 / NCIMB 8382 / VKM B-1628 / Singapore I)</name>
    <name type="common">Desulfotomaculum orientis</name>
    <dbReference type="NCBI Taxonomy" id="768706"/>
    <lineage>
        <taxon>Bacteria</taxon>
        <taxon>Bacillati</taxon>
        <taxon>Bacillota</taxon>
        <taxon>Clostridia</taxon>
        <taxon>Eubacteriales</taxon>
        <taxon>Desulfitobacteriaceae</taxon>
        <taxon>Desulfosporosinus</taxon>
    </lineage>
</organism>
<dbReference type="KEGG" id="dor:Desor_2336"/>
<feature type="signal peptide" evidence="9">
    <location>
        <begin position="1"/>
        <end position="29"/>
    </location>
</feature>
<keyword evidence="11" id="KW-0808">Transferase</keyword>
<keyword evidence="12" id="KW-1185">Reference proteome</keyword>
<dbReference type="GO" id="GO:0016042">
    <property type="term" value="P:lipid catabolic process"/>
    <property type="evidence" value="ECO:0007669"/>
    <property type="project" value="UniProtKB-KW"/>
</dbReference>
<evidence type="ECO:0000259" key="10">
    <source>
        <dbReference type="Pfam" id="PF24708"/>
    </source>
</evidence>
<dbReference type="GO" id="GO:0005576">
    <property type="term" value="C:extracellular region"/>
    <property type="evidence" value="ECO:0007669"/>
    <property type="project" value="UniProtKB-SubCell"/>
</dbReference>
<dbReference type="PANTHER" id="PTHR34043:SF3">
    <property type="entry name" value="ALPHA_BETA-HYDROLASES SUPERFAMILY PROTEIN"/>
    <property type="match status" value="1"/>
</dbReference>
<evidence type="ECO:0000256" key="8">
    <source>
        <dbReference type="ARBA" id="ARBA00023098"/>
    </source>
</evidence>
<evidence type="ECO:0000256" key="9">
    <source>
        <dbReference type="SAM" id="SignalP"/>
    </source>
</evidence>
<keyword evidence="7" id="KW-0442">Lipid degradation</keyword>
<proteinExistence type="predicted"/>
<evidence type="ECO:0000256" key="3">
    <source>
        <dbReference type="ARBA" id="ARBA00013279"/>
    </source>
</evidence>
<dbReference type="STRING" id="768706.Desor_2336"/>
<reference evidence="12" key="1">
    <citation type="submission" date="2011-11" db="EMBL/GenBank/DDBJ databases">
        <title>Complete sequence of Desulfosporosinus orientis DSM 765.</title>
        <authorList>
            <person name="Lucas S."/>
            <person name="Han J."/>
            <person name="Lapidus A."/>
            <person name="Cheng J.-F."/>
            <person name="Goodwin L."/>
            <person name="Pitluck S."/>
            <person name="Peters L."/>
            <person name="Ovchinnikova G."/>
            <person name="Teshima H."/>
            <person name="Detter J.C."/>
            <person name="Han C."/>
            <person name="Tapia R."/>
            <person name="Land M."/>
            <person name="Hauser L."/>
            <person name="Kyrpides N."/>
            <person name="Ivanova N."/>
            <person name="Pagani I."/>
            <person name="Pester M."/>
            <person name="Spring S."/>
            <person name="Ollivier B."/>
            <person name="Rattei T."/>
            <person name="Klenk H.-P."/>
            <person name="Wagner M."/>
            <person name="Loy A."/>
            <person name="Woyke T."/>
        </authorList>
    </citation>
    <scope>NUCLEOTIDE SEQUENCE [LARGE SCALE GENOMIC DNA]</scope>
    <source>
        <strain evidence="12">ATCC 19365 / DSM 765 / NCIMB 8382 / VKM B-1628</strain>
    </source>
</reference>
<dbReference type="eggNOG" id="COG1075">
    <property type="taxonomic scope" value="Bacteria"/>
</dbReference>
<keyword evidence="5 9" id="KW-0732">Signal</keyword>
<protein>
    <recommendedName>
        <fullName evidence="3">triacylglycerol lipase</fullName>
        <ecNumber evidence="3">3.1.1.3</ecNumber>
    </recommendedName>
</protein>
<accession>G7WDF7</accession>
<evidence type="ECO:0000256" key="7">
    <source>
        <dbReference type="ARBA" id="ARBA00022963"/>
    </source>
</evidence>
<feature type="chain" id="PRO_5003505046" description="triacylglycerol lipase" evidence="9">
    <location>
        <begin position="30"/>
        <end position="417"/>
    </location>
</feature>
<dbReference type="InterPro" id="IPR029058">
    <property type="entry name" value="AB_hydrolase_fold"/>
</dbReference>
<keyword evidence="8" id="KW-0443">Lipid metabolism</keyword>
<sequence length="417" mass="45692">MKKLFSPVLIVILVLSLLVFSATPTSVSAAVSRQNNYPIVFVHGLAGFDNLLGIPYWGGTYNISQDLASQGYPNFVAAVGPFSSNWDRACELYAQIVGGRVDYGKAHSEEYGHERYGRTYPGLYPQWGKIDPATGMINKIHLIGHSMGGQTIRVLAQLLENGNAEERAVTPGQELSPLFNGDKKGWISGILTIATPHDGSSAAYAALDKNSTLQQAIVFLSALGGASCLDVYDFNLDQWGLKREPGESIASFLERVESSNAWKTSRDLASWDLDPEGAKELNTWVRAQSDIYYFSQAASCTYKSLLTGHQLPCVEMNPLFFLLSCHIGSYTQSQPVQIDQSWWENDGLVSVITAEGPHLGSADQIIPYSGTPQSGKWNYLGKLNKIDHTAVIGLMSLKDPRPLFRFYAELLASLPQS</sequence>
<dbReference type="OrthoDB" id="2004167at2"/>
<dbReference type="Gene3D" id="3.40.50.1820">
    <property type="entry name" value="alpha/beta hydrolase"/>
    <property type="match status" value="1"/>
</dbReference>
<dbReference type="Proteomes" id="UP000006346">
    <property type="component" value="Chromosome"/>
</dbReference>
<dbReference type="GO" id="GO:0016740">
    <property type="term" value="F:transferase activity"/>
    <property type="evidence" value="ECO:0007669"/>
    <property type="project" value="UniProtKB-KW"/>
</dbReference>
<dbReference type="SUPFAM" id="SSF53474">
    <property type="entry name" value="alpha/beta-Hydrolases"/>
    <property type="match status" value="1"/>
</dbReference>
<evidence type="ECO:0000256" key="6">
    <source>
        <dbReference type="ARBA" id="ARBA00022801"/>
    </source>
</evidence>
<evidence type="ECO:0000256" key="1">
    <source>
        <dbReference type="ARBA" id="ARBA00001024"/>
    </source>
</evidence>
<name>G7WDF7_DESOD</name>
<dbReference type="EC" id="3.1.1.3" evidence="3"/>
<evidence type="ECO:0000256" key="5">
    <source>
        <dbReference type="ARBA" id="ARBA00022729"/>
    </source>
</evidence>
<dbReference type="RefSeq" id="WP_014184735.1">
    <property type="nucleotide sequence ID" value="NC_016584.1"/>
</dbReference>
<dbReference type="HOGENOM" id="CLU_023555_4_1_9"/>
<evidence type="ECO:0000256" key="2">
    <source>
        <dbReference type="ARBA" id="ARBA00004613"/>
    </source>
</evidence>
<keyword evidence="6 11" id="KW-0378">Hydrolase</keyword>
<dbReference type="Pfam" id="PF24708">
    <property type="entry name" value="Lip_C"/>
    <property type="match status" value="1"/>
</dbReference>
<dbReference type="GO" id="GO:0004806">
    <property type="term" value="F:triacylglycerol lipase activity"/>
    <property type="evidence" value="ECO:0007669"/>
    <property type="project" value="UniProtKB-EC"/>
</dbReference>
<evidence type="ECO:0000313" key="11">
    <source>
        <dbReference type="EMBL" id="AET67926.1"/>
    </source>
</evidence>
<reference evidence="11 12" key="2">
    <citation type="journal article" date="2012" name="J. Bacteriol.">
        <title>Complete genome sequences of Desulfosporosinus orientis DSM765T, Desulfosporosinus youngiae DSM17734T, Desulfosporosinus meridiei DSM13257T, and Desulfosporosinus acidiphilus DSM22704T.</title>
        <authorList>
            <person name="Pester M."/>
            <person name="Brambilla E."/>
            <person name="Alazard D."/>
            <person name="Rattei T."/>
            <person name="Weinmaier T."/>
            <person name="Han J."/>
            <person name="Lucas S."/>
            <person name="Lapidus A."/>
            <person name="Cheng J.F."/>
            <person name="Goodwin L."/>
            <person name="Pitluck S."/>
            <person name="Peters L."/>
            <person name="Ovchinnikova G."/>
            <person name="Teshima H."/>
            <person name="Detter J.C."/>
            <person name="Han C.S."/>
            <person name="Tapia R."/>
            <person name="Land M.L."/>
            <person name="Hauser L."/>
            <person name="Kyrpides N.C."/>
            <person name="Ivanova N.N."/>
            <person name="Pagani I."/>
            <person name="Huntmann M."/>
            <person name="Wei C.L."/>
            <person name="Davenport K.W."/>
            <person name="Daligault H."/>
            <person name="Chain P.S."/>
            <person name="Chen A."/>
            <person name="Mavromatis K."/>
            <person name="Markowitz V."/>
            <person name="Szeto E."/>
            <person name="Mikhailova N."/>
            <person name="Pati A."/>
            <person name="Wagner M."/>
            <person name="Woyke T."/>
            <person name="Ollivier B."/>
            <person name="Klenk H.P."/>
            <person name="Spring S."/>
            <person name="Loy A."/>
        </authorList>
    </citation>
    <scope>NUCLEOTIDE SEQUENCE [LARGE SCALE GENOMIC DNA]</scope>
    <source>
        <strain evidence="12">ATCC 19365 / DSM 765 / NCIMB 8382 / VKM B-1628</strain>
    </source>
</reference>
<evidence type="ECO:0000256" key="4">
    <source>
        <dbReference type="ARBA" id="ARBA00022525"/>
    </source>
</evidence>